<protein>
    <submittedName>
        <fullName evidence="1">Uncharacterized protein</fullName>
    </submittedName>
</protein>
<evidence type="ECO:0000313" key="1">
    <source>
        <dbReference type="EMBL" id="KAG0418562.1"/>
    </source>
</evidence>
<comment type="caution">
    <text evidence="1">The sequence shown here is derived from an EMBL/GenBank/DDBJ whole genome shotgun (WGS) entry which is preliminary data.</text>
</comment>
<evidence type="ECO:0000313" key="2">
    <source>
        <dbReference type="Proteomes" id="UP000805193"/>
    </source>
</evidence>
<sequence length="109" mass="12119">MVSQGESADRGGSLTQQQSLTPPPGLPPSAGKRPEGPRFRKLRHKHRTCHDRGTRTLSSPPHRALSPVYNPVVVADRERGTSGAVPPPWRWEEEEPTYRLKPAKRANPN</sequence>
<keyword evidence="2" id="KW-1185">Reference proteome</keyword>
<reference evidence="1 2" key="1">
    <citation type="journal article" date="2020" name="Cell">
        <title>Large-Scale Comparative Analyses of Tick Genomes Elucidate Their Genetic Diversity and Vector Capacities.</title>
        <authorList>
            <consortium name="Tick Genome and Microbiome Consortium (TIGMIC)"/>
            <person name="Jia N."/>
            <person name="Wang J."/>
            <person name="Shi W."/>
            <person name="Du L."/>
            <person name="Sun Y."/>
            <person name="Zhan W."/>
            <person name="Jiang J.F."/>
            <person name="Wang Q."/>
            <person name="Zhang B."/>
            <person name="Ji P."/>
            <person name="Bell-Sakyi L."/>
            <person name="Cui X.M."/>
            <person name="Yuan T.T."/>
            <person name="Jiang B.G."/>
            <person name="Yang W.F."/>
            <person name="Lam T.T."/>
            <person name="Chang Q.C."/>
            <person name="Ding S.J."/>
            <person name="Wang X.J."/>
            <person name="Zhu J.G."/>
            <person name="Ruan X.D."/>
            <person name="Zhao L."/>
            <person name="Wei J.T."/>
            <person name="Ye R.Z."/>
            <person name="Que T.C."/>
            <person name="Du C.H."/>
            <person name="Zhou Y.H."/>
            <person name="Cheng J.X."/>
            <person name="Dai P.F."/>
            <person name="Guo W.B."/>
            <person name="Han X.H."/>
            <person name="Huang E.J."/>
            <person name="Li L.F."/>
            <person name="Wei W."/>
            <person name="Gao Y.C."/>
            <person name="Liu J.Z."/>
            <person name="Shao H.Z."/>
            <person name="Wang X."/>
            <person name="Wang C.C."/>
            <person name="Yang T.C."/>
            <person name="Huo Q.B."/>
            <person name="Li W."/>
            <person name="Chen H.Y."/>
            <person name="Chen S.E."/>
            <person name="Zhou L.G."/>
            <person name="Ni X.B."/>
            <person name="Tian J.H."/>
            <person name="Sheng Y."/>
            <person name="Liu T."/>
            <person name="Pan Y.S."/>
            <person name="Xia L.Y."/>
            <person name="Li J."/>
            <person name="Zhao F."/>
            <person name="Cao W.C."/>
        </authorList>
    </citation>
    <scope>NUCLEOTIDE SEQUENCE [LARGE SCALE GENOMIC DNA]</scope>
    <source>
        <strain evidence="1">Iper-2018</strain>
    </source>
</reference>
<dbReference type="Proteomes" id="UP000805193">
    <property type="component" value="Unassembled WGS sequence"/>
</dbReference>
<proteinExistence type="predicted"/>
<gene>
    <name evidence="1" type="ORF">HPB47_004751</name>
</gene>
<accession>A0AC60PG52</accession>
<name>A0AC60PG52_IXOPE</name>
<dbReference type="EMBL" id="JABSTQ010010729">
    <property type="protein sequence ID" value="KAG0418562.1"/>
    <property type="molecule type" value="Genomic_DNA"/>
</dbReference>
<organism evidence="1 2">
    <name type="scientific">Ixodes persulcatus</name>
    <name type="common">Taiga tick</name>
    <dbReference type="NCBI Taxonomy" id="34615"/>
    <lineage>
        <taxon>Eukaryota</taxon>
        <taxon>Metazoa</taxon>
        <taxon>Ecdysozoa</taxon>
        <taxon>Arthropoda</taxon>
        <taxon>Chelicerata</taxon>
        <taxon>Arachnida</taxon>
        <taxon>Acari</taxon>
        <taxon>Parasitiformes</taxon>
        <taxon>Ixodida</taxon>
        <taxon>Ixodoidea</taxon>
        <taxon>Ixodidae</taxon>
        <taxon>Ixodinae</taxon>
        <taxon>Ixodes</taxon>
    </lineage>
</organism>